<dbReference type="InterPro" id="IPR036259">
    <property type="entry name" value="MFS_trans_sf"/>
</dbReference>
<feature type="transmembrane region" description="Helical" evidence="6">
    <location>
        <begin position="127"/>
        <end position="149"/>
    </location>
</feature>
<feature type="transmembrane region" description="Helical" evidence="6">
    <location>
        <begin position="305"/>
        <end position="329"/>
    </location>
</feature>
<dbReference type="InterPro" id="IPR052524">
    <property type="entry name" value="MFS_Cyanate_Porter"/>
</dbReference>
<sequence>MKARDRLILIIVVAFGFAMRAPITVVPLIIDQLARGLHASVSNLGILTTIPLVMFLSFSVVAAKEMTRFGLRKALNFGLAALLAGACLRLWISWPTILLGTVLVGLGITHVNVLTPSVVSSYEPQRVASYTTSYSTAICLGTAIMSLLAGPLNEHFGWQSVLWSLMIVCAIPFVLWLFAPKSDYELRLSKRAEKSPSVKKGKLTDLLKSRYTWAFLIMFGSQSIINYTLIAWLPVLMKYHGFAQGQISVVLSCYSFAGLPVSLFLPRFLDGAKERTQAAISWTISLIALAGAILMFWQSQMPLAFWYYLSITAGALTAVFFIMALTLFPLKTTTPQKTAQLSGLTQSGGYFIAAFGPMLYGAAYKANPLGIGQTIAYVLMIALCLLSSLIVIKMPKI</sequence>
<evidence type="ECO:0000256" key="2">
    <source>
        <dbReference type="ARBA" id="ARBA00022448"/>
    </source>
</evidence>
<reference evidence="8 9" key="1">
    <citation type="submission" date="2019-08" db="EMBL/GenBank/DDBJ databases">
        <title>In-depth cultivation of the pig gut microbiome towards novel bacterial diversity and tailored functional studies.</title>
        <authorList>
            <person name="Wylensek D."/>
            <person name="Hitch T.C.A."/>
            <person name="Clavel T."/>
        </authorList>
    </citation>
    <scope>NUCLEOTIDE SEQUENCE [LARGE SCALE GENOMIC DNA]</scope>
    <source>
        <strain evidence="8 9">Bifido-178-WT-2B</strain>
    </source>
</reference>
<keyword evidence="3 6" id="KW-0812">Transmembrane</keyword>
<dbReference type="GO" id="GO:0005886">
    <property type="term" value="C:plasma membrane"/>
    <property type="evidence" value="ECO:0007669"/>
    <property type="project" value="UniProtKB-SubCell"/>
</dbReference>
<feature type="transmembrane region" description="Helical" evidence="6">
    <location>
        <begin position="44"/>
        <end position="62"/>
    </location>
</feature>
<dbReference type="Proteomes" id="UP000438120">
    <property type="component" value="Unassembled WGS sequence"/>
</dbReference>
<feature type="transmembrane region" description="Helical" evidence="6">
    <location>
        <begin position="74"/>
        <end position="91"/>
    </location>
</feature>
<comment type="caution">
    <text evidence="8">The sequence shown here is derived from an EMBL/GenBank/DDBJ whole genome shotgun (WGS) entry which is preliminary data.</text>
</comment>
<feature type="transmembrane region" description="Helical" evidence="6">
    <location>
        <begin position="97"/>
        <end position="115"/>
    </location>
</feature>
<feature type="domain" description="Major facilitator superfamily (MFS) profile" evidence="7">
    <location>
        <begin position="8"/>
        <end position="397"/>
    </location>
</feature>
<evidence type="ECO:0000256" key="5">
    <source>
        <dbReference type="ARBA" id="ARBA00023136"/>
    </source>
</evidence>
<feature type="transmembrane region" description="Helical" evidence="6">
    <location>
        <begin position="341"/>
        <end position="363"/>
    </location>
</feature>
<dbReference type="EMBL" id="VUMX01000006">
    <property type="protein sequence ID" value="MST86687.1"/>
    <property type="molecule type" value="Genomic_DNA"/>
</dbReference>
<feature type="transmembrane region" description="Helical" evidence="6">
    <location>
        <begin position="247"/>
        <end position="266"/>
    </location>
</feature>
<keyword evidence="4 6" id="KW-1133">Transmembrane helix</keyword>
<evidence type="ECO:0000259" key="7">
    <source>
        <dbReference type="PROSITE" id="PS50850"/>
    </source>
</evidence>
<feature type="transmembrane region" description="Helical" evidence="6">
    <location>
        <begin position="375"/>
        <end position="392"/>
    </location>
</feature>
<evidence type="ECO:0000313" key="9">
    <source>
        <dbReference type="Proteomes" id="UP000438120"/>
    </source>
</evidence>
<dbReference type="PANTHER" id="PTHR23523:SF2">
    <property type="entry name" value="2-NITROIMIDAZOLE TRANSPORTER"/>
    <property type="match status" value="1"/>
</dbReference>
<gene>
    <name evidence="8" type="ORF">FYJ62_03295</name>
</gene>
<dbReference type="RefSeq" id="WP_154547700.1">
    <property type="nucleotide sequence ID" value="NZ_VUMX01000006.1"/>
</dbReference>
<feature type="transmembrane region" description="Helical" evidence="6">
    <location>
        <begin position="278"/>
        <end position="299"/>
    </location>
</feature>
<proteinExistence type="predicted"/>
<feature type="transmembrane region" description="Helical" evidence="6">
    <location>
        <begin position="161"/>
        <end position="179"/>
    </location>
</feature>
<evidence type="ECO:0000256" key="1">
    <source>
        <dbReference type="ARBA" id="ARBA00004651"/>
    </source>
</evidence>
<evidence type="ECO:0000256" key="3">
    <source>
        <dbReference type="ARBA" id="ARBA00022692"/>
    </source>
</evidence>
<name>A0A6A8MD84_9LACO</name>
<keyword evidence="9" id="KW-1185">Reference proteome</keyword>
<dbReference type="InterPro" id="IPR020846">
    <property type="entry name" value="MFS_dom"/>
</dbReference>
<dbReference type="GO" id="GO:0022857">
    <property type="term" value="F:transmembrane transporter activity"/>
    <property type="evidence" value="ECO:0007669"/>
    <property type="project" value="InterPro"/>
</dbReference>
<evidence type="ECO:0000256" key="6">
    <source>
        <dbReference type="SAM" id="Phobius"/>
    </source>
</evidence>
<dbReference type="Pfam" id="PF07690">
    <property type="entry name" value="MFS_1"/>
    <property type="match status" value="1"/>
</dbReference>
<dbReference type="SUPFAM" id="SSF103473">
    <property type="entry name" value="MFS general substrate transporter"/>
    <property type="match status" value="1"/>
</dbReference>
<evidence type="ECO:0000256" key="4">
    <source>
        <dbReference type="ARBA" id="ARBA00022989"/>
    </source>
</evidence>
<comment type="subcellular location">
    <subcellularLocation>
        <location evidence="1">Cell membrane</location>
        <topology evidence="1">Multi-pass membrane protein</topology>
    </subcellularLocation>
</comment>
<dbReference type="PANTHER" id="PTHR23523">
    <property type="match status" value="1"/>
</dbReference>
<dbReference type="AlphaFoldDB" id="A0A6A8MD84"/>
<dbReference type="PROSITE" id="PS50850">
    <property type="entry name" value="MFS"/>
    <property type="match status" value="1"/>
</dbReference>
<dbReference type="OrthoDB" id="9797740at2"/>
<evidence type="ECO:0000313" key="8">
    <source>
        <dbReference type="EMBL" id="MST86687.1"/>
    </source>
</evidence>
<accession>A0A6A8MD84</accession>
<keyword evidence="2" id="KW-0813">Transport</keyword>
<keyword evidence="5 6" id="KW-0472">Membrane</keyword>
<dbReference type="Gene3D" id="1.20.1250.20">
    <property type="entry name" value="MFS general substrate transporter like domains"/>
    <property type="match status" value="1"/>
</dbReference>
<protein>
    <submittedName>
        <fullName evidence="8">MFS transporter</fullName>
    </submittedName>
</protein>
<feature type="transmembrane region" description="Helical" evidence="6">
    <location>
        <begin position="211"/>
        <end position="235"/>
    </location>
</feature>
<organism evidence="8 9">
    <name type="scientific">Lactobacillus porci</name>
    <dbReference type="NCBI Taxonomy" id="2012477"/>
    <lineage>
        <taxon>Bacteria</taxon>
        <taxon>Bacillati</taxon>
        <taxon>Bacillota</taxon>
        <taxon>Bacilli</taxon>
        <taxon>Lactobacillales</taxon>
        <taxon>Lactobacillaceae</taxon>
        <taxon>Lactobacillus</taxon>
    </lineage>
</organism>
<dbReference type="InterPro" id="IPR011701">
    <property type="entry name" value="MFS"/>
</dbReference>